<dbReference type="Proteomes" id="UP001626549">
    <property type="component" value="Chromosome"/>
</dbReference>
<evidence type="ECO:0000256" key="2">
    <source>
        <dbReference type="ARBA" id="ARBA00022723"/>
    </source>
</evidence>
<reference evidence="6 7" key="1">
    <citation type="submission" date="2023-10" db="EMBL/GenBank/DDBJ databases">
        <title>Two novel species belonging to the OM43/NOR5 clade.</title>
        <authorList>
            <person name="Park M."/>
        </authorList>
    </citation>
    <scope>NUCLEOTIDE SEQUENCE [LARGE SCALE GENOMIC DNA]</scope>
    <source>
        <strain evidence="6 7">IMCC45268</strain>
    </source>
</reference>
<dbReference type="SUPFAM" id="SSF50022">
    <property type="entry name" value="ISP domain"/>
    <property type="match status" value="1"/>
</dbReference>
<keyword evidence="3" id="KW-0408">Iron</keyword>
<evidence type="ECO:0000256" key="3">
    <source>
        <dbReference type="ARBA" id="ARBA00023004"/>
    </source>
</evidence>
<feature type="domain" description="Rieske" evidence="5">
    <location>
        <begin position="1"/>
        <end position="89"/>
    </location>
</feature>
<accession>A0ABZ0ID26</accession>
<evidence type="ECO:0000313" key="6">
    <source>
        <dbReference type="EMBL" id="WOJ95941.1"/>
    </source>
</evidence>
<dbReference type="InterPro" id="IPR036922">
    <property type="entry name" value="Rieske_2Fe-2S_sf"/>
</dbReference>
<dbReference type="Gene3D" id="2.102.10.10">
    <property type="entry name" value="Rieske [2Fe-2S] iron-sulphur domain"/>
    <property type="match status" value="1"/>
</dbReference>
<dbReference type="RefSeq" id="WP_407326632.1">
    <property type="nucleotide sequence ID" value="NZ_CP136865.1"/>
</dbReference>
<proteinExistence type="predicted"/>
<keyword evidence="2" id="KW-0479">Metal-binding</keyword>
<keyword evidence="1" id="KW-0001">2Fe-2S</keyword>
<dbReference type="PROSITE" id="PS51296">
    <property type="entry name" value="RIESKE"/>
    <property type="match status" value="1"/>
</dbReference>
<keyword evidence="7" id="KW-1185">Reference proteome</keyword>
<dbReference type="InterPro" id="IPR017941">
    <property type="entry name" value="Rieske_2Fe-2S"/>
</dbReference>
<evidence type="ECO:0000256" key="4">
    <source>
        <dbReference type="ARBA" id="ARBA00023014"/>
    </source>
</evidence>
<name>A0ABZ0ID26_9GAMM</name>
<dbReference type="Pfam" id="PF00355">
    <property type="entry name" value="Rieske"/>
    <property type="match status" value="1"/>
</dbReference>
<evidence type="ECO:0000256" key="1">
    <source>
        <dbReference type="ARBA" id="ARBA00022714"/>
    </source>
</evidence>
<evidence type="ECO:0000259" key="5">
    <source>
        <dbReference type="PROSITE" id="PS51296"/>
    </source>
</evidence>
<organism evidence="6 7">
    <name type="scientific">Congregibacter brevis</name>
    <dbReference type="NCBI Taxonomy" id="3081201"/>
    <lineage>
        <taxon>Bacteria</taxon>
        <taxon>Pseudomonadati</taxon>
        <taxon>Pseudomonadota</taxon>
        <taxon>Gammaproteobacteria</taxon>
        <taxon>Cellvibrionales</taxon>
        <taxon>Halieaceae</taxon>
        <taxon>Congregibacter</taxon>
    </lineage>
</organism>
<evidence type="ECO:0000313" key="7">
    <source>
        <dbReference type="Proteomes" id="UP001626549"/>
    </source>
</evidence>
<dbReference type="EMBL" id="CP136865">
    <property type="protein sequence ID" value="WOJ95941.1"/>
    <property type="molecule type" value="Genomic_DNA"/>
</dbReference>
<keyword evidence="4" id="KW-0411">Iron-sulfur</keyword>
<sequence>MNLHDGYRKLVSVQGQQMLLCQEEGSLRLFSRHCPHEGQVLDKATVVQDVLTCPRHHIQFSLSDGKPLRSLCGSLRVYNLVYEGNSVGVDE</sequence>
<gene>
    <name evidence="6" type="ORF">R0137_11880</name>
</gene>
<protein>
    <submittedName>
        <fullName evidence="6">Rieske 2Fe-2S domain-containing protein</fullName>
    </submittedName>
</protein>